<dbReference type="PIRSF" id="PIRSF000460">
    <property type="entry name" value="Pprylas_GlgP"/>
    <property type="match status" value="1"/>
</dbReference>
<dbReference type="InterPro" id="IPR035090">
    <property type="entry name" value="Pyridoxal_P_attach_site"/>
</dbReference>
<dbReference type="CDD" id="cd04300">
    <property type="entry name" value="GT35_Glycogen_Phosphorylase"/>
    <property type="match status" value="1"/>
</dbReference>
<evidence type="ECO:0000256" key="4">
    <source>
        <dbReference type="ARBA" id="ARBA00006047"/>
    </source>
</evidence>
<dbReference type="FunFam" id="3.40.50.2000:FF:000003">
    <property type="entry name" value="Alpha-1,4 glucan phosphorylase"/>
    <property type="match status" value="1"/>
</dbReference>
<evidence type="ECO:0000256" key="7">
    <source>
        <dbReference type="ARBA" id="ARBA00022676"/>
    </source>
</evidence>
<organism evidence="14 15">
    <name type="scientific">Candidatus Gallimonas intestinigallinarum</name>
    <dbReference type="NCBI Taxonomy" id="2838604"/>
    <lineage>
        <taxon>Bacteria</taxon>
        <taxon>Bacillati</taxon>
        <taxon>Bacillota</taxon>
        <taxon>Clostridia</taxon>
        <taxon>Candidatus Gallimonas</taxon>
    </lineage>
</organism>
<comment type="subcellular location">
    <subcellularLocation>
        <location evidence="3">Cytoplasm</location>
    </subcellularLocation>
</comment>
<dbReference type="Proteomes" id="UP000824044">
    <property type="component" value="Unassembled WGS sequence"/>
</dbReference>
<sequence length="768" mass="87543">MHFDQKNFLADVERVLHAEYACDIKSAGKYELYNAVSRAVMEEAFEDWNREKTSDRRRCGYFSAEFLMGRAIYSNLLNLGILDGVNEALASVGEDLKQFEEVEDAALGNGGLGRLAACYLESAASKNIALDGYGIRYRYGLFRQTFVDGYQHEEGDDWLRWGDPWSVRIERDAVLVKFADQTVRAVPYDMPIFGYKNGVVNTLRLWQSEPVQAFDFASFNDMKGEVKATDNFNATKITDVLYPNDNTMVGKILRLRQQYFMVSASLQDIVRKFKATGKSLKQLPEKWCFQLNDTHPVIAIPELLRILQTEGLTFDEAFEVCAACFNFTNHTIMAEALEKWDALALSDLLPDVYEQILNCQRKLEADGLDPNAFYIVRDNVIHMANLAIFVSSHVNGVAEIHTNILKTQTFKNWYERFPEKFVNITNGITPRRWLLLNNPELARVIDGKIGTGWHTELSELKKLTPYLAEILPDFKRIKHENKEKLAAYIRAHEGVEVSPDFIFDVQVKRLHEYKRQMLNALSVLYFYFGIKDGSITDFPPTAFLFGAKAAPGYYMAKAIIKFINEIANLVNNDPDVHDKMKVVFMQNYNVSYAEKIVCAADISEQISMAGMEASGTGNMKFMLNGTVTLGTMDGANVEICEEAGRENNYIFCATVEEVAAVKKYYCPREQVEGNPRLKRALETLIDGTFPDEAGMLKKLYESMVSGYEPDRYLVLYDFADYVRVKEQLLRDYGSDEYFMKCLINLANVGKFSADRSVTDYANLIWHLN</sequence>
<dbReference type="PANTHER" id="PTHR11468:SF3">
    <property type="entry name" value="GLYCOGEN PHOSPHORYLASE, LIVER FORM"/>
    <property type="match status" value="1"/>
</dbReference>
<comment type="catalytic activity">
    <reaction evidence="1 13">
        <text>[(1-&gt;4)-alpha-D-glucosyl](n) + phosphate = [(1-&gt;4)-alpha-D-glucosyl](n-1) + alpha-D-glucose 1-phosphate</text>
        <dbReference type="Rhea" id="RHEA:41732"/>
        <dbReference type="Rhea" id="RHEA-COMP:9584"/>
        <dbReference type="Rhea" id="RHEA-COMP:9586"/>
        <dbReference type="ChEBI" id="CHEBI:15444"/>
        <dbReference type="ChEBI" id="CHEBI:43474"/>
        <dbReference type="ChEBI" id="CHEBI:58601"/>
        <dbReference type="EC" id="2.4.1.1"/>
    </reaction>
</comment>
<comment type="function">
    <text evidence="11">Phosphorylase is an important allosteric enzyme in carbohydrate metabolism. Enzymes from different sources differ in their regulatory mechanisms and in their natural substrates. However, all known phosphorylases share catalytic and structural properties.</text>
</comment>
<evidence type="ECO:0000256" key="13">
    <source>
        <dbReference type="RuleBase" id="RU000587"/>
    </source>
</evidence>
<comment type="similarity">
    <text evidence="4 13">Belongs to the glycogen phosphorylase family.</text>
</comment>
<dbReference type="Gene3D" id="3.40.50.2000">
    <property type="entry name" value="Glycogen Phosphorylase B"/>
    <property type="match status" value="2"/>
</dbReference>
<dbReference type="NCBIfam" id="TIGR02093">
    <property type="entry name" value="P_ylase"/>
    <property type="match status" value="1"/>
</dbReference>
<dbReference type="AlphaFoldDB" id="A0A9D2DVP9"/>
<evidence type="ECO:0000256" key="2">
    <source>
        <dbReference type="ARBA" id="ARBA00001933"/>
    </source>
</evidence>
<evidence type="ECO:0000256" key="11">
    <source>
        <dbReference type="ARBA" id="ARBA00025174"/>
    </source>
</evidence>
<evidence type="ECO:0000256" key="9">
    <source>
        <dbReference type="ARBA" id="ARBA00022898"/>
    </source>
</evidence>
<evidence type="ECO:0000313" key="15">
    <source>
        <dbReference type="Proteomes" id="UP000824044"/>
    </source>
</evidence>
<dbReference type="InterPro" id="IPR011833">
    <property type="entry name" value="Glycg_phsphrylas"/>
</dbReference>
<dbReference type="GO" id="GO:0008184">
    <property type="term" value="F:glycogen phosphorylase activity"/>
    <property type="evidence" value="ECO:0007669"/>
    <property type="project" value="InterPro"/>
</dbReference>
<protein>
    <recommendedName>
        <fullName evidence="13">Alpha-1,4 glucan phosphorylase</fullName>
        <ecNumber evidence="13">2.4.1.1</ecNumber>
    </recommendedName>
</protein>
<evidence type="ECO:0000256" key="5">
    <source>
        <dbReference type="ARBA" id="ARBA00022490"/>
    </source>
</evidence>
<evidence type="ECO:0000256" key="12">
    <source>
        <dbReference type="PIRSR" id="PIRSR000460-1"/>
    </source>
</evidence>
<evidence type="ECO:0000256" key="1">
    <source>
        <dbReference type="ARBA" id="ARBA00001275"/>
    </source>
</evidence>
<keyword evidence="10 13" id="KW-0119">Carbohydrate metabolism</keyword>
<dbReference type="PROSITE" id="PS00102">
    <property type="entry name" value="PHOSPHORYLASE"/>
    <property type="match status" value="1"/>
</dbReference>
<dbReference type="GO" id="GO:0030170">
    <property type="term" value="F:pyridoxal phosphate binding"/>
    <property type="evidence" value="ECO:0007669"/>
    <property type="project" value="InterPro"/>
</dbReference>
<comment type="function">
    <text evidence="13">Allosteric enzyme that catalyzes the rate-limiting step in glycogen catabolism, the phosphorolytic cleavage of glycogen to produce glucose-1-phosphate, and plays a central role in maintaining cellular and organismal glucose homeostasis.</text>
</comment>
<keyword evidence="7 13" id="KW-0328">Glycosyltransferase</keyword>
<evidence type="ECO:0000256" key="6">
    <source>
        <dbReference type="ARBA" id="ARBA00022533"/>
    </source>
</evidence>
<gene>
    <name evidence="14" type="ORF">H9812_00020</name>
</gene>
<keyword evidence="9 12" id="KW-0663">Pyridoxal phosphate</keyword>
<feature type="modified residue" description="N6-(pyridoxal phosphate)lysine" evidence="12">
    <location>
        <position position="620"/>
    </location>
</feature>
<dbReference type="GO" id="GO:0005737">
    <property type="term" value="C:cytoplasm"/>
    <property type="evidence" value="ECO:0007669"/>
    <property type="project" value="UniProtKB-SubCell"/>
</dbReference>
<reference evidence="14" key="1">
    <citation type="journal article" date="2021" name="PeerJ">
        <title>Extensive microbial diversity within the chicken gut microbiome revealed by metagenomics and culture.</title>
        <authorList>
            <person name="Gilroy R."/>
            <person name="Ravi A."/>
            <person name="Getino M."/>
            <person name="Pursley I."/>
            <person name="Horton D.L."/>
            <person name="Alikhan N.F."/>
            <person name="Baker D."/>
            <person name="Gharbi K."/>
            <person name="Hall N."/>
            <person name="Watson M."/>
            <person name="Adriaenssens E.M."/>
            <person name="Foster-Nyarko E."/>
            <person name="Jarju S."/>
            <person name="Secka A."/>
            <person name="Antonio M."/>
            <person name="Oren A."/>
            <person name="Chaudhuri R.R."/>
            <person name="La Ragione R."/>
            <person name="Hildebrand F."/>
            <person name="Pallen M.J."/>
        </authorList>
    </citation>
    <scope>NUCLEOTIDE SEQUENCE</scope>
    <source>
        <strain evidence="14">CHK33-5263</strain>
    </source>
</reference>
<name>A0A9D2DVP9_9FIRM</name>
<accession>A0A9D2DVP9</accession>
<keyword evidence="8 13" id="KW-0808">Transferase</keyword>
<dbReference type="SUPFAM" id="SSF53756">
    <property type="entry name" value="UDP-Glycosyltransferase/glycogen phosphorylase"/>
    <property type="match status" value="1"/>
</dbReference>
<dbReference type="InterPro" id="IPR000811">
    <property type="entry name" value="Glyco_trans_35"/>
</dbReference>
<keyword evidence="6" id="KW-0021">Allosteric enzyme</keyword>
<evidence type="ECO:0000256" key="8">
    <source>
        <dbReference type="ARBA" id="ARBA00022679"/>
    </source>
</evidence>
<keyword evidence="5" id="KW-0963">Cytoplasm</keyword>
<dbReference type="EMBL" id="DXBS01000001">
    <property type="protein sequence ID" value="HIZ23854.1"/>
    <property type="molecule type" value="Genomic_DNA"/>
</dbReference>
<dbReference type="GO" id="GO:0005980">
    <property type="term" value="P:glycogen catabolic process"/>
    <property type="evidence" value="ECO:0007669"/>
    <property type="project" value="TreeGrafter"/>
</dbReference>
<dbReference type="FunFam" id="3.40.50.2000:FF:000153">
    <property type="entry name" value="Alpha-1,4 glucan phosphorylase"/>
    <property type="match status" value="1"/>
</dbReference>
<comment type="cofactor">
    <cofactor evidence="2 13">
        <name>pyridoxal 5'-phosphate</name>
        <dbReference type="ChEBI" id="CHEBI:597326"/>
    </cofactor>
</comment>
<reference evidence="14" key="2">
    <citation type="submission" date="2021-04" db="EMBL/GenBank/DDBJ databases">
        <authorList>
            <person name="Gilroy R."/>
        </authorList>
    </citation>
    <scope>NUCLEOTIDE SEQUENCE</scope>
    <source>
        <strain evidence="14">CHK33-5263</strain>
    </source>
</reference>
<dbReference type="Pfam" id="PF00343">
    <property type="entry name" value="Phosphorylase"/>
    <property type="match status" value="1"/>
</dbReference>
<evidence type="ECO:0000256" key="10">
    <source>
        <dbReference type="ARBA" id="ARBA00023277"/>
    </source>
</evidence>
<evidence type="ECO:0000256" key="3">
    <source>
        <dbReference type="ARBA" id="ARBA00004496"/>
    </source>
</evidence>
<dbReference type="PANTHER" id="PTHR11468">
    <property type="entry name" value="GLYCOGEN PHOSPHORYLASE"/>
    <property type="match status" value="1"/>
</dbReference>
<evidence type="ECO:0000313" key="14">
    <source>
        <dbReference type="EMBL" id="HIZ23854.1"/>
    </source>
</evidence>
<proteinExistence type="inferred from homology"/>
<comment type="caution">
    <text evidence="14">The sequence shown here is derived from an EMBL/GenBank/DDBJ whole genome shotgun (WGS) entry which is preliminary data.</text>
</comment>
<dbReference type="EC" id="2.4.1.1" evidence="13"/>